<evidence type="ECO:0000313" key="3">
    <source>
        <dbReference type="Proteomes" id="UP001203665"/>
    </source>
</evidence>
<gene>
    <name evidence="2" type="ORF">NDM98_05380</name>
</gene>
<evidence type="ECO:0000313" key="2">
    <source>
        <dbReference type="EMBL" id="MCM2674984.1"/>
    </source>
</evidence>
<feature type="transmembrane region" description="Helical" evidence="1">
    <location>
        <begin position="12"/>
        <end position="35"/>
    </location>
</feature>
<dbReference type="EMBL" id="JAMQJY010000001">
    <property type="protein sequence ID" value="MCM2674984.1"/>
    <property type="molecule type" value="Genomic_DNA"/>
</dbReference>
<dbReference type="Pfam" id="PF10942">
    <property type="entry name" value="DUF2619"/>
    <property type="match status" value="1"/>
</dbReference>
<keyword evidence="1" id="KW-1133">Transmembrane helix</keyword>
<accession>A0ABT0XIF8</accession>
<organism evidence="2 3">
    <name type="scientific">Alkalicoccobacillus plakortidis</name>
    <dbReference type="NCBI Taxonomy" id="444060"/>
    <lineage>
        <taxon>Bacteria</taxon>
        <taxon>Bacillati</taxon>
        <taxon>Bacillota</taxon>
        <taxon>Bacilli</taxon>
        <taxon>Bacillales</taxon>
        <taxon>Bacillaceae</taxon>
        <taxon>Alkalicoccobacillus</taxon>
    </lineage>
</organism>
<dbReference type="InterPro" id="IPR020390">
    <property type="entry name" value="Uncharacterised_YqhV"/>
</dbReference>
<protein>
    <submittedName>
        <fullName evidence="2">YqhV family protein</fullName>
    </submittedName>
</protein>
<feature type="transmembrane region" description="Helical" evidence="1">
    <location>
        <begin position="73"/>
        <end position="90"/>
    </location>
</feature>
<feature type="transmembrane region" description="Helical" evidence="1">
    <location>
        <begin position="42"/>
        <end position="67"/>
    </location>
</feature>
<name>A0ABT0XIF8_9BACI</name>
<dbReference type="Proteomes" id="UP001203665">
    <property type="component" value="Unassembled WGS sequence"/>
</dbReference>
<keyword evidence="1" id="KW-0472">Membrane</keyword>
<reference evidence="2" key="1">
    <citation type="submission" date="2022-06" db="EMBL/GenBank/DDBJ databases">
        <title>Alkalicoccobacillus porphyridii sp. nov., isolated from a marine red alga, Porphyridium purpureum and reclassification of Shouchella plakortidis and Shouchella gibsonii as Alkalicoccobacillus plakortidis comb. nov. and Alkalicoccobacillus gibsonii comb. nov.</title>
        <authorList>
            <person name="Kim K.H."/>
            <person name="Lee J.K."/>
            <person name="Han D.M."/>
            <person name="Baek J.H."/>
            <person name="Jeon C.O."/>
        </authorList>
    </citation>
    <scope>NUCLEOTIDE SEQUENCE</scope>
    <source>
        <strain evidence="2">DSM 19153</strain>
    </source>
</reference>
<evidence type="ECO:0000256" key="1">
    <source>
        <dbReference type="SAM" id="Phobius"/>
    </source>
</evidence>
<keyword evidence="1" id="KW-0812">Transmembrane</keyword>
<comment type="caution">
    <text evidence="2">The sequence shown here is derived from an EMBL/GenBank/DDBJ whole genome shotgun (WGS) entry which is preliminary data.</text>
</comment>
<dbReference type="RefSeq" id="WP_251605154.1">
    <property type="nucleotide sequence ID" value="NZ_JAMQJY010000001.1"/>
</dbReference>
<sequence length="92" mass="9955">MKWFVAVEWTLLIMVFLRVLSGLIELTVAGLILRFNSIEKAIVLNGLLAVIGPTIFILSIVIGLVGITDKLSVPKFMFIGTGAVCILIGARL</sequence>
<proteinExistence type="predicted"/>
<keyword evidence="3" id="KW-1185">Reference proteome</keyword>